<accession>A0A7J6QST5</accession>
<dbReference type="Proteomes" id="UP000574390">
    <property type="component" value="Unassembled WGS sequence"/>
</dbReference>
<feature type="non-terminal residue" evidence="1">
    <location>
        <position position="1"/>
    </location>
</feature>
<evidence type="ECO:0000313" key="1">
    <source>
        <dbReference type="EMBL" id="KAF4710726.1"/>
    </source>
</evidence>
<organism evidence="1 2">
    <name type="scientific">Perkinsus olseni</name>
    <name type="common">Perkinsus atlanticus</name>
    <dbReference type="NCBI Taxonomy" id="32597"/>
    <lineage>
        <taxon>Eukaryota</taxon>
        <taxon>Sar</taxon>
        <taxon>Alveolata</taxon>
        <taxon>Perkinsozoa</taxon>
        <taxon>Perkinsea</taxon>
        <taxon>Perkinsida</taxon>
        <taxon>Perkinsidae</taxon>
        <taxon>Perkinsus</taxon>
    </lineage>
</organism>
<name>A0A7J6QST5_PEROL</name>
<gene>
    <name evidence="1" type="ORF">FOZ62_000642</name>
</gene>
<reference evidence="1 2" key="1">
    <citation type="submission" date="2020-04" db="EMBL/GenBank/DDBJ databases">
        <title>Perkinsus olseni comparative genomics.</title>
        <authorList>
            <person name="Bogema D.R."/>
        </authorList>
    </citation>
    <scope>NUCLEOTIDE SEQUENCE [LARGE SCALE GENOMIC DNA]</scope>
    <source>
        <strain evidence="1">ATCC PRA-205</strain>
    </source>
</reference>
<evidence type="ECO:0000313" key="2">
    <source>
        <dbReference type="Proteomes" id="UP000574390"/>
    </source>
</evidence>
<dbReference type="AlphaFoldDB" id="A0A7J6QST5"/>
<sequence>SPPVLTLNLKGLTVPTAHLLNPRVPGMWSRLCSRAHQSRELAMFLRMMGVSSRPGVPRRPQSQGLTERLIREDTLLRGGRRLWLLSWSITTRLSMTLIFPLMNLLVAQ</sequence>
<comment type="caution">
    <text evidence="1">The sequence shown here is derived from an EMBL/GenBank/DDBJ whole genome shotgun (WGS) entry which is preliminary data.</text>
</comment>
<protein>
    <submittedName>
        <fullName evidence="1">Uncharacterized protein</fullName>
    </submittedName>
</protein>
<proteinExistence type="predicted"/>
<feature type="non-terminal residue" evidence="1">
    <location>
        <position position="108"/>
    </location>
</feature>
<dbReference type="EMBL" id="JABANM010027804">
    <property type="protein sequence ID" value="KAF4710726.1"/>
    <property type="molecule type" value="Genomic_DNA"/>
</dbReference>